<accession>A0AAX4K1G2</accession>
<proteinExistence type="predicted"/>
<feature type="compositionally biased region" description="Polar residues" evidence="1">
    <location>
        <begin position="65"/>
        <end position="81"/>
    </location>
</feature>
<feature type="region of interest" description="Disordered" evidence="1">
    <location>
        <begin position="335"/>
        <end position="402"/>
    </location>
</feature>
<feature type="region of interest" description="Disordered" evidence="1">
    <location>
        <begin position="178"/>
        <end position="200"/>
    </location>
</feature>
<evidence type="ECO:0000313" key="2">
    <source>
        <dbReference type="EMBL" id="WWC90675.1"/>
    </source>
</evidence>
<keyword evidence="3" id="KW-1185">Reference proteome</keyword>
<evidence type="ECO:0000256" key="1">
    <source>
        <dbReference type="SAM" id="MobiDB-lite"/>
    </source>
</evidence>
<feature type="region of interest" description="Disordered" evidence="1">
    <location>
        <begin position="53"/>
        <end position="154"/>
    </location>
</feature>
<feature type="compositionally biased region" description="Polar residues" evidence="1">
    <location>
        <begin position="145"/>
        <end position="154"/>
    </location>
</feature>
<sequence>MAIFSYKLRYGRTTQTSSHAFTEDAEPPTPPATANPIFNNDKAKLHLLPAHRIVTGTSKRRPNTAPETNSSTDTNPIATPTKNREASIARPSPNSRGRASSVKGSYVVAIPSIIPPPDRPLPPTPDSLPDGKISTKGYATDNESKQSAPIISPINNLSTPPSSFSLSNKLCVAIGGPAGITSSSRETKTRSRSSSASSVVPTTPINIVKSSLDSNYPLINQLPLTSFPSSTSKASATSATQNVQRYDTFGANQFKNRPTALKLKTSNLDLGNKATSKVRVEGLPSLDQDNTSKDEELFLIDKENVKLSAHSSGHAQKSEYSINDKSDEMEILRPSITIRQASDETIRQPSQRAEKRRSLSTSDALSENKLKELRNINKTTHHSYRPFTQPLSHPTSPSNQPKLHPVITPASATETFGVITPGSAYTLQPTSNSAGLNQVKLFDNIPTPWSTKSVSEITAELGEDEFNHLVEETTVQLKTSSSKPRFLHPDHIKSSAVEENRLKPELNRLKEKHLILIEQRETILKKLQNNIVKLDHNNLLKIIQALGQCTKKVDRVSRQIYICNDQIKQMQLESKEHLVGCLRVALEKQERELEDIRQEGNASIPSQAVDTNNTKKDLGIEPIQIQVTEQAIDEVEVVPTEHQVNRRNTIIRFVEPETPSAKSPLKSRGSMRISFCPTALSTTSFNSNRPLSTATVININSLSFPIPPDRIPADNVELDIPLTSQSTENQLHESNINDSSCSDGGLQVRIMGESESKDSYNLDIESTDSHTTSASFGNSDQYHGYGSSILIYPPDHDNSNPTPILGLEIPKGVHKTGNGCSGEYLESRLSTQNEDPGKSEELLSGNGVSRSSSITFKIPPKRVKSQSLLLKRNNSRNRKNPNSLTIQVY</sequence>
<name>A0AAX4K1G2_9TREE</name>
<dbReference type="EMBL" id="CP144104">
    <property type="protein sequence ID" value="WWC90675.1"/>
    <property type="molecule type" value="Genomic_DNA"/>
</dbReference>
<organism evidence="2 3">
    <name type="scientific">Kwoniella dendrophila CBS 6074</name>
    <dbReference type="NCBI Taxonomy" id="1295534"/>
    <lineage>
        <taxon>Eukaryota</taxon>
        <taxon>Fungi</taxon>
        <taxon>Dikarya</taxon>
        <taxon>Basidiomycota</taxon>
        <taxon>Agaricomycotina</taxon>
        <taxon>Tremellomycetes</taxon>
        <taxon>Tremellales</taxon>
        <taxon>Cryptococcaceae</taxon>
        <taxon>Kwoniella</taxon>
    </lineage>
</organism>
<dbReference type="RefSeq" id="XP_066077438.1">
    <property type="nucleotide sequence ID" value="XM_066221341.1"/>
</dbReference>
<protein>
    <recommendedName>
        <fullName evidence="4">Up-regulated during septation protein 1 domain-containing protein</fullName>
    </recommendedName>
</protein>
<reference evidence="2 3" key="1">
    <citation type="submission" date="2024-01" db="EMBL/GenBank/DDBJ databases">
        <title>Comparative genomics of Cryptococcus and Kwoniella reveals pathogenesis evolution and contrasting modes of karyotype evolution via chromosome fusion or intercentromeric recombination.</title>
        <authorList>
            <person name="Coelho M.A."/>
            <person name="David-Palma M."/>
            <person name="Shea T."/>
            <person name="Bowers K."/>
            <person name="McGinley-Smith S."/>
            <person name="Mohammad A.W."/>
            <person name="Gnirke A."/>
            <person name="Yurkov A.M."/>
            <person name="Nowrousian M."/>
            <person name="Sun S."/>
            <person name="Cuomo C.A."/>
            <person name="Heitman J."/>
        </authorList>
    </citation>
    <scope>NUCLEOTIDE SEQUENCE [LARGE SCALE GENOMIC DNA]</scope>
    <source>
        <strain evidence="2 3">CBS 6074</strain>
    </source>
</reference>
<feature type="compositionally biased region" description="Polar residues" evidence="1">
    <location>
        <begin position="389"/>
        <end position="401"/>
    </location>
</feature>
<dbReference type="Proteomes" id="UP001355207">
    <property type="component" value="Chromosome 7"/>
</dbReference>
<dbReference type="AlphaFoldDB" id="A0AAX4K1G2"/>
<feature type="compositionally biased region" description="Pro residues" evidence="1">
    <location>
        <begin position="113"/>
        <end position="126"/>
    </location>
</feature>
<feature type="region of interest" description="Disordered" evidence="1">
    <location>
        <begin position="831"/>
        <end position="853"/>
    </location>
</feature>
<evidence type="ECO:0000313" key="3">
    <source>
        <dbReference type="Proteomes" id="UP001355207"/>
    </source>
</evidence>
<feature type="compositionally biased region" description="Basic and acidic residues" evidence="1">
    <location>
        <begin position="341"/>
        <end position="357"/>
    </location>
</feature>
<dbReference type="GeneID" id="91096281"/>
<feature type="compositionally biased region" description="Basic and acidic residues" evidence="1">
    <location>
        <begin position="366"/>
        <end position="375"/>
    </location>
</feature>
<gene>
    <name evidence="2" type="ORF">L201_005611</name>
</gene>
<feature type="region of interest" description="Disordered" evidence="1">
    <location>
        <begin position="14"/>
        <end position="38"/>
    </location>
</feature>
<evidence type="ECO:0008006" key="4">
    <source>
        <dbReference type="Google" id="ProtNLM"/>
    </source>
</evidence>